<keyword evidence="4" id="KW-0119">Carbohydrate metabolism</keyword>
<evidence type="ECO:0000313" key="7">
    <source>
        <dbReference type="EMBL" id="POF32751.1"/>
    </source>
</evidence>
<reference evidence="7 8" key="1">
    <citation type="submission" date="2018-01" db="EMBL/GenBank/DDBJ databases">
        <title>Genomic Encyclopedia of Archaeal and Bacterial Type Strains, Phase II (KMG-II): from individual species to whole genera.</title>
        <authorList>
            <person name="Goeker M."/>
        </authorList>
    </citation>
    <scope>NUCLEOTIDE SEQUENCE [LARGE SCALE GENOMIC DNA]</scope>
    <source>
        <strain evidence="7 8">DSM 17023</strain>
    </source>
</reference>
<evidence type="ECO:0000256" key="2">
    <source>
        <dbReference type="ARBA" id="ARBA00022723"/>
    </source>
</evidence>
<feature type="binding site" evidence="6">
    <location>
        <position position="151"/>
    </location>
    <ligand>
        <name>Zn(2+)</name>
        <dbReference type="ChEBI" id="CHEBI:29105"/>
    </ligand>
</feature>
<protein>
    <submittedName>
        <fullName evidence="7">N-acetylglucosamine-6-phosphate deacetylase</fullName>
    </submittedName>
</protein>
<dbReference type="InterPro" id="IPR032466">
    <property type="entry name" value="Metal_Hydrolase"/>
</dbReference>
<dbReference type="PIRSF" id="PIRSF038994">
    <property type="entry name" value="NagA"/>
    <property type="match status" value="1"/>
</dbReference>
<proteinExistence type="inferred from homology"/>
<gene>
    <name evidence="7" type="ORF">CLV41_102155</name>
</gene>
<accession>A0A2S3UYG1</accession>
<feature type="binding site" evidence="6">
    <location>
        <position position="83"/>
    </location>
    <ligand>
        <name>Zn(2+)</name>
        <dbReference type="ChEBI" id="CHEBI:29105"/>
    </ligand>
</feature>
<keyword evidence="2 6" id="KW-0479">Metal-binding</keyword>
<evidence type="ECO:0000313" key="8">
    <source>
        <dbReference type="Proteomes" id="UP000236959"/>
    </source>
</evidence>
<dbReference type="GO" id="GO:0006046">
    <property type="term" value="P:N-acetylglucosamine catabolic process"/>
    <property type="evidence" value="ECO:0007669"/>
    <property type="project" value="TreeGrafter"/>
</dbReference>
<dbReference type="PANTHER" id="PTHR11113:SF14">
    <property type="entry name" value="N-ACETYLGLUCOSAMINE-6-PHOSPHATE DEACETYLASE"/>
    <property type="match status" value="1"/>
</dbReference>
<comment type="cofactor">
    <cofactor evidence="6">
        <name>a divalent metal cation</name>
        <dbReference type="ChEBI" id="CHEBI:60240"/>
    </cofactor>
    <text evidence="6">Binds 1 divalent metal cation per subunit.</text>
</comment>
<organism evidence="7 8">
    <name type="scientific">Roseibium marinum</name>
    <dbReference type="NCBI Taxonomy" id="281252"/>
    <lineage>
        <taxon>Bacteria</taxon>
        <taxon>Pseudomonadati</taxon>
        <taxon>Pseudomonadota</taxon>
        <taxon>Alphaproteobacteria</taxon>
        <taxon>Hyphomicrobiales</taxon>
        <taxon>Stappiaceae</taxon>
        <taxon>Roseibium</taxon>
    </lineage>
</organism>
<dbReference type="Gene3D" id="3.20.20.140">
    <property type="entry name" value="Metal-dependent hydrolases"/>
    <property type="match status" value="1"/>
</dbReference>
<dbReference type="AlphaFoldDB" id="A0A2S3UYG1"/>
<keyword evidence="3 4" id="KW-0378">Hydrolase</keyword>
<dbReference type="InterPro" id="IPR003764">
    <property type="entry name" value="GlcNAc_6-P_deAcase"/>
</dbReference>
<evidence type="ECO:0000256" key="1">
    <source>
        <dbReference type="ARBA" id="ARBA00010716"/>
    </source>
</evidence>
<sequence length="338" mass="34450">MITDGLFDLQVNGFAGVDFNDPSITASALDQALEAMLVCGVTGCLPTLITATPEALAERIRALDAAVAGSRFGPAMVPGYHLEGPFLNAAAGYCGCHPAQAMSDPDANLVATLEAGLTRPILLVTLAPERSGGAQTVRQLLSAGKVVSIGHSAAGFAAVKAAADAGATLSTHLGNGLPAELPKLDNTLLAQLAEPRLKACFIADGIHIPPDAFAALVHLKGTGNTILVSDAVMAAAAPPGRYSFAGMDILADETGKVTRPDGAGLAGSSLRLDQAVRNVIAWKVASPDTAVRMASQHPRTVLAAAPGFAGPAFDPGRIRWNSAMEPTVLRKGAPAGRD</sequence>
<evidence type="ECO:0000256" key="6">
    <source>
        <dbReference type="PIRSR" id="PIRSR038994-3"/>
    </source>
</evidence>
<dbReference type="Proteomes" id="UP000236959">
    <property type="component" value="Unassembled WGS sequence"/>
</dbReference>
<dbReference type="GO" id="GO:0046872">
    <property type="term" value="F:metal ion binding"/>
    <property type="evidence" value="ECO:0007669"/>
    <property type="project" value="UniProtKB-KW"/>
</dbReference>
<comment type="caution">
    <text evidence="7">The sequence shown here is derived from an EMBL/GenBank/DDBJ whole genome shotgun (WGS) entry which is preliminary data.</text>
</comment>
<dbReference type="EMBL" id="PPCN01000002">
    <property type="protein sequence ID" value="POF32751.1"/>
    <property type="molecule type" value="Genomic_DNA"/>
</dbReference>
<evidence type="ECO:0000256" key="4">
    <source>
        <dbReference type="PIRNR" id="PIRNR038994"/>
    </source>
</evidence>
<comment type="similarity">
    <text evidence="1 4">Belongs to the metallo-dependent hydrolases superfamily. NagA family.</text>
</comment>
<dbReference type="OrthoDB" id="9776488at2"/>
<dbReference type="RefSeq" id="WP_103221747.1">
    <property type="nucleotide sequence ID" value="NZ_PPCN01000002.1"/>
</dbReference>
<evidence type="ECO:0000256" key="5">
    <source>
        <dbReference type="PIRSR" id="PIRSR038994-1"/>
    </source>
</evidence>
<dbReference type="GO" id="GO:0008448">
    <property type="term" value="F:N-acetylglucosamine-6-phosphate deacetylase activity"/>
    <property type="evidence" value="ECO:0007669"/>
    <property type="project" value="InterPro"/>
</dbReference>
<feature type="binding site" evidence="6">
    <location>
        <position position="172"/>
    </location>
    <ligand>
        <name>Zn(2+)</name>
        <dbReference type="ChEBI" id="CHEBI:29105"/>
    </ligand>
</feature>
<keyword evidence="8" id="KW-1185">Reference proteome</keyword>
<feature type="active site" description="Proton donor/acceptor" evidence="5">
    <location>
        <position position="230"/>
    </location>
</feature>
<evidence type="ECO:0000256" key="3">
    <source>
        <dbReference type="ARBA" id="ARBA00022801"/>
    </source>
</evidence>
<dbReference type="SUPFAM" id="SSF51556">
    <property type="entry name" value="Metallo-dependent hydrolases"/>
    <property type="match status" value="1"/>
</dbReference>
<dbReference type="PANTHER" id="PTHR11113">
    <property type="entry name" value="N-ACETYLGLUCOSAMINE-6-PHOSPHATE DEACETYLASE"/>
    <property type="match status" value="1"/>
</dbReference>
<name>A0A2S3UYG1_9HYPH</name>